<evidence type="ECO:0000313" key="2">
    <source>
        <dbReference type="EMBL" id="PHI08027.1"/>
    </source>
</evidence>
<dbReference type="EMBL" id="NIRM01000002">
    <property type="protein sequence ID" value="PHI08027.1"/>
    <property type="molecule type" value="Genomic_DNA"/>
</dbReference>
<proteinExistence type="predicted"/>
<dbReference type="AlphaFoldDB" id="A0A2C6BTV4"/>
<keyword evidence="1" id="KW-0175">Coiled coil</keyword>
<name>A0A2C6BTV4_FUSNP</name>
<organism evidence="2 3">
    <name type="scientific">Fusobacterium nucleatum subsp. polymorphum</name>
    <name type="common">Fusobacterium polymorphum</name>
    <dbReference type="NCBI Taxonomy" id="76857"/>
    <lineage>
        <taxon>Bacteria</taxon>
        <taxon>Fusobacteriati</taxon>
        <taxon>Fusobacteriota</taxon>
        <taxon>Fusobacteriia</taxon>
        <taxon>Fusobacteriales</taxon>
        <taxon>Fusobacteriaceae</taxon>
        <taxon>Fusobacterium</taxon>
    </lineage>
</organism>
<dbReference type="Proteomes" id="UP000221504">
    <property type="component" value="Unassembled WGS sequence"/>
</dbReference>
<protein>
    <submittedName>
        <fullName evidence="2">Uncharacterized protein</fullName>
    </submittedName>
</protein>
<reference evidence="2 3" key="1">
    <citation type="submission" date="2017-06" db="EMBL/GenBank/DDBJ databases">
        <title>Draft genome sequence of Fusobacterium nucleatum subsp. polymorphum KCOM 1267 (=ChDC F290).</title>
        <authorList>
            <person name="Kook J.-K."/>
            <person name="Park S.-N."/>
            <person name="Lim Y.K."/>
            <person name="Roh H."/>
        </authorList>
    </citation>
    <scope>NUCLEOTIDE SEQUENCE [LARGE SCALE GENOMIC DNA]</scope>
    <source>
        <strain evidence="3">KCOM 1267(ChDC F290)</strain>
    </source>
</reference>
<evidence type="ECO:0000313" key="3">
    <source>
        <dbReference type="Proteomes" id="UP000221504"/>
    </source>
</evidence>
<dbReference type="RefSeq" id="WP_099011379.1">
    <property type="nucleotide sequence ID" value="NZ_CP077154.1"/>
</dbReference>
<gene>
    <name evidence="2" type="ORF">CBG52_07470</name>
</gene>
<comment type="caution">
    <text evidence="2">The sequence shown here is derived from an EMBL/GenBank/DDBJ whole genome shotgun (WGS) entry which is preliminary data.</text>
</comment>
<feature type="coiled-coil region" evidence="1">
    <location>
        <begin position="9"/>
        <end position="46"/>
    </location>
</feature>
<evidence type="ECO:0000256" key="1">
    <source>
        <dbReference type="SAM" id="Coils"/>
    </source>
</evidence>
<accession>A0A2C6BTV4</accession>
<sequence length="225" mass="27484">MGLGDFLFKEKEEKYLKQIEDLQNKLKKQEEEILQLKYDIEIITQEKDNRISGKQLEIFERNLKQNIENSKKYKNILVSYKLNPEKIQYKYKVELKYFYSEKKFDEILTILNEKNIMFANELKEEDFNDIPVETKNLDKAKQRFLDFKNEKFNWDIVMFINKGEKLSKVYSKSKKLLTVFSDLYLEFMNDIADFDFLSLKSYGFKTPQIEEFIQKRDEYYKEYRI</sequence>